<gene>
    <name evidence="2" type="ORF">IAA61_00860</name>
</gene>
<name>A0A9D1SDF6_9FIRM</name>
<evidence type="ECO:0000256" key="1">
    <source>
        <dbReference type="SAM" id="Phobius"/>
    </source>
</evidence>
<evidence type="ECO:0000313" key="3">
    <source>
        <dbReference type="Proteomes" id="UP000824109"/>
    </source>
</evidence>
<reference evidence="2" key="2">
    <citation type="journal article" date="2021" name="PeerJ">
        <title>Extensive microbial diversity within the chicken gut microbiome revealed by metagenomics and culture.</title>
        <authorList>
            <person name="Gilroy R."/>
            <person name="Ravi A."/>
            <person name="Getino M."/>
            <person name="Pursley I."/>
            <person name="Horton D.L."/>
            <person name="Alikhan N.F."/>
            <person name="Baker D."/>
            <person name="Gharbi K."/>
            <person name="Hall N."/>
            <person name="Watson M."/>
            <person name="Adriaenssens E.M."/>
            <person name="Foster-Nyarko E."/>
            <person name="Jarju S."/>
            <person name="Secka A."/>
            <person name="Antonio M."/>
            <person name="Oren A."/>
            <person name="Chaudhuri R.R."/>
            <person name="La Ragione R."/>
            <person name="Hildebrand F."/>
            <person name="Pallen M.J."/>
        </authorList>
    </citation>
    <scope>NUCLEOTIDE SEQUENCE</scope>
    <source>
        <strain evidence="2">USAMLcec3-3695</strain>
    </source>
</reference>
<protein>
    <submittedName>
        <fullName evidence="2">Sporulation protein YqfD</fullName>
    </submittedName>
</protein>
<comment type="caution">
    <text evidence="2">The sequence shown here is derived from an EMBL/GenBank/DDBJ whole genome shotgun (WGS) entry which is preliminary data.</text>
</comment>
<keyword evidence="1" id="KW-0472">Membrane</keyword>
<dbReference type="Proteomes" id="UP000824109">
    <property type="component" value="Unassembled WGS sequence"/>
</dbReference>
<evidence type="ECO:0000313" key="2">
    <source>
        <dbReference type="EMBL" id="HIU56344.1"/>
    </source>
</evidence>
<dbReference type="AlphaFoldDB" id="A0A9D1SDF6"/>
<proteinExistence type="predicted"/>
<dbReference type="Pfam" id="PF06898">
    <property type="entry name" value="YqfD"/>
    <property type="match status" value="1"/>
</dbReference>
<dbReference type="InterPro" id="IPR010690">
    <property type="entry name" value="YqfD"/>
</dbReference>
<sequence>MFKKIFKFIKGYVIITVTGKNTERFVNMCLYNGITLSGVKPCGNGLSMCLGVRDFRHIRRIVRKCGVRVRIESKHGAKVFAAKNRGRLGFVFCGAAVCIFFLAVPQYIWCVEINGTYDADPAEIEAVLREHGVYVGAPKKGIDDLSEIKNDAVHRIEGINWAWLYIEGAKARFEVQEITPAPEVADMETPTDIIAACDGVVRSAVVKRGERHVNSNMTVTAGQKLVSGKVAVFSEGYPEKYIYVHSRAEIMADTLRKASGTYSDTEELRVKTGSSKKRFSLELFGKRFDLFRDVSCGYEEYDTEESVYDLSLPFIGYIGISLRVYDVSEVSVSEWKLGENEVLARAQEELEEEICRSLGTGAVRTGQELSYSAENGVYDVELRMYLRENIGIEVPAEE</sequence>
<dbReference type="EMBL" id="DVNB01000012">
    <property type="protein sequence ID" value="HIU56344.1"/>
    <property type="molecule type" value="Genomic_DNA"/>
</dbReference>
<accession>A0A9D1SDF6</accession>
<keyword evidence="1" id="KW-1133">Transmembrane helix</keyword>
<keyword evidence="1" id="KW-0812">Transmembrane</keyword>
<reference evidence="2" key="1">
    <citation type="submission" date="2020-10" db="EMBL/GenBank/DDBJ databases">
        <authorList>
            <person name="Gilroy R."/>
        </authorList>
    </citation>
    <scope>NUCLEOTIDE SEQUENCE</scope>
    <source>
        <strain evidence="2">USAMLcec3-3695</strain>
    </source>
</reference>
<feature type="transmembrane region" description="Helical" evidence="1">
    <location>
        <begin position="88"/>
        <end position="109"/>
    </location>
</feature>
<organism evidence="2 3">
    <name type="scientific">Candidatus Ornithomonoglobus merdipullorum</name>
    <dbReference type="NCBI Taxonomy" id="2840895"/>
    <lineage>
        <taxon>Bacteria</taxon>
        <taxon>Bacillati</taxon>
        <taxon>Bacillota</taxon>
        <taxon>Clostridia</taxon>
        <taxon>Candidatus Ornithomonoglobus</taxon>
    </lineage>
</organism>